<reference evidence="2" key="1">
    <citation type="submission" date="2018-05" db="EMBL/GenBank/DDBJ databases">
        <title>Leptospira yasudae sp. nov. and Leptospira stimsonii sp. nov., two pathogenic species of the genus Leptospira isolated from environmental sources.</title>
        <authorList>
            <person name="Casanovas-Massana A."/>
            <person name="Hamond C."/>
            <person name="Santos L.A."/>
            <person name="Hacker K.P."/>
            <person name="Balassiano I."/>
            <person name="Medeiros M.A."/>
            <person name="Reis M.G."/>
            <person name="Ko A.I."/>
            <person name="Wunder E.A."/>
        </authorList>
    </citation>
    <scope>NUCLEOTIDE SEQUENCE [LARGE SCALE GENOMIC DNA]</scope>
    <source>
        <strain evidence="2">AMB6-RJ</strain>
    </source>
</reference>
<accession>A0A8B6RZ79</accession>
<evidence type="ECO:0000313" key="2">
    <source>
        <dbReference type="Proteomes" id="UP000266669"/>
    </source>
</evidence>
<gene>
    <name evidence="1" type="ORF">DLM78_03340</name>
</gene>
<proteinExistence type="predicted"/>
<sequence length="81" mass="9015">MNDKENALIAEIKIPYLKGENVKFFCKPPFTRIAEKKVPKSFIKVAKVHNGIYFEDLGGGSIGFFGLDENGKLALGAWEPE</sequence>
<protein>
    <submittedName>
        <fullName evidence="1">Uncharacterized protein</fullName>
    </submittedName>
</protein>
<comment type="caution">
    <text evidence="1">The sequence shown here is derived from an EMBL/GenBank/DDBJ whole genome shotgun (WGS) entry which is preliminary data.</text>
</comment>
<name>A0A8B6RZ79_9LEPT</name>
<dbReference type="Proteomes" id="UP000266669">
    <property type="component" value="Unassembled WGS sequence"/>
</dbReference>
<dbReference type="AlphaFoldDB" id="A0A8B6RZ79"/>
<dbReference type="EMBL" id="QHCS01000001">
    <property type="protein sequence ID" value="RHX88011.1"/>
    <property type="molecule type" value="Genomic_DNA"/>
</dbReference>
<organism evidence="1 2">
    <name type="scientific">Leptospira stimsonii</name>
    <dbReference type="NCBI Taxonomy" id="2202203"/>
    <lineage>
        <taxon>Bacteria</taxon>
        <taxon>Pseudomonadati</taxon>
        <taxon>Spirochaetota</taxon>
        <taxon>Spirochaetia</taxon>
        <taxon>Leptospirales</taxon>
        <taxon>Leptospiraceae</taxon>
        <taxon>Leptospira</taxon>
    </lineage>
</organism>
<evidence type="ECO:0000313" key="1">
    <source>
        <dbReference type="EMBL" id="RHX88011.1"/>
    </source>
</evidence>